<proteinExistence type="predicted"/>
<keyword evidence="9 20" id="KW-0418">Kinase</keyword>
<dbReference type="GO" id="GO:0005524">
    <property type="term" value="F:ATP binding"/>
    <property type="evidence" value="ECO:0007669"/>
    <property type="project" value="UniProtKB-KW"/>
</dbReference>
<keyword evidence="4" id="KW-1003">Cell membrane</keyword>
<keyword evidence="14 17" id="KW-0472">Membrane</keyword>
<dbReference type="FunFam" id="1.10.287.130:FF:000001">
    <property type="entry name" value="Two-component sensor histidine kinase"/>
    <property type="match status" value="1"/>
</dbReference>
<dbReference type="RefSeq" id="WP_036649616.1">
    <property type="nucleotide sequence ID" value="NZ_BAVZ01000008.1"/>
</dbReference>
<dbReference type="Pfam" id="PF00672">
    <property type="entry name" value="HAMP"/>
    <property type="match status" value="1"/>
</dbReference>
<feature type="transmembrane region" description="Helical" evidence="17">
    <location>
        <begin position="9"/>
        <end position="32"/>
    </location>
</feature>
<evidence type="ECO:0000256" key="3">
    <source>
        <dbReference type="ARBA" id="ARBA00012438"/>
    </source>
</evidence>
<evidence type="ECO:0000259" key="18">
    <source>
        <dbReference type="PROSITE" id="PS50109"/>
    </source>
</evidence>
<dbReference type="SUPFAM" id="SSF55874">
    <property type="entry name" value="ATPase domain of HSP90 chaperone/DNA topoisomerase II/histidine kinase"/>
    <property type="match status" value="1"/>
</dbReference>
<comment type="subcellular location">
    <subcellularLocation>
        <location evidence="2">Cell membrane</location>
        <topology evidence="2">Multi-pass membrane protein</topology>
    </subcellularLocation>
</comment>
<dbReference type="Pfam" id="PF02518">
    <property type="entry name" value="HATPase_c"/>
    <property type="match status" value="1"/>
</dbReference>
<dbReference type="EC" id="2.7.13.3" evidence="3"/>
<evidence type="ECO:0000256" key="1">
    <source>
        <dbReference type="ARBA" id="ARBA00000085"/>
    </source>
</evidence>
<dbReference type="OrthoDB" id="9813151at2"/>
<dbReference type="GO" id="GO:0005886">
    <property type="term" value="C:plasma membrane"/>
    <property type="evidence" value="ECO:0007669"/>
    <property type="project" value="UniProtKB-SubCell"/>
</dbReference>
<dbReference type="InterPro" id="IPR004358">
    <property type="entry name" value="Sig_transdc_His_kin-like_C"/>
</dbReference>
<evidence type="ECO:0000313" key="21">
    <source>
        <dbReference type="Proteomes" id="UP000019364"/>
    </source>
</evidence>
<dbReference type="CDD" id="cd00082">
    <property type="entry name" value="HisKA"/>
    <property type="match status" value="1"/>
</dbReference>
<evidence type="ECO:0000256" key="13">
    <source>
        <dbReference type="ARBA" id="ARBA00023026"/>
    </source>
</evidence>
<reference evidence="20 21" key="1">
    <citation type="journal article" date="2014" name="Genome Announc.">
        <title>Draft Genome Sequence of Paenibacillus pini JCM 16418T, Isolated from the Rhizosphere of Pine Tree.</title>
        <authorList>
            <person name="Yuki M."/>
            <person name="Oshima K."/>
            <person name="Suda W."/>
            <person name="Oshida Y."/>
            <person name="Kitamura K."/>
            <person name="Iida Y."/>
            <person name="Hattori M."/>
            <person name="Ohkuma M."/>
        </authorList>
    </citation>
    <scope>NUCLEOTIDE SEQUENCE [LARGE SCALE GENOMIC DNA]</scope>
    <source>
        <strain evidence="20 21">JCM 16418</strain>
    </source>
</reference>
<dbReference type="InterPro" id="IPR036097">
    <property type="entry name" value="HisK_dim/P_sf"/>
</dbReference>
<comment type="function">
    <text evidence="15">Member of the two-component regulatory system HssS/HssR involved in intracellular heme homeostasis and tempering of staphylococcal virulence. HssS functions as a heme sensor histidine kinase which is autophosphorylated at a histidine residue and transfers its phosphate group to an aspartate residue of HssR. HssR/HssS activates the expression of hrtAB, an efflux pump, in response to extracellular heme, hemin, hemoglobin or blood.</text>
</comment>
<evidence type="ECO:0000313" key="20">
    <source>
        <dbReference type="EMBL" id="GAF08824.1"/>
    </source>
</evidence>
<dbReference type="PANTHER" id="PTHR45528">
    <property type="entry name" value="SENSOR HISTIDINE KINASE CPXA"/>
    <property type="match status" value="1"/>
</dbReference>
<dbReference type="Gene3D" id="1.10.287.130">
    <property type="match status" value="1"/>
</dbReference>
<evidence type="ECO:0000256" key="7">
    <source>
        <dbReference type="ARBA" id="ARBA00022692"/>
    </source>
</evidence>
<evidence type="ECO:0000256" key="17">
    <source>
        <dbReference type="SAM" id="Phobius"/>
    </source>
</evidence>
<keyword evidence="7 17" id="KW-0812">Transmembrane</keyword>
<dbReference type="PANTHER" id="PTHR45528:SF11">
    <property type="entry name" value="HISTIDINE KINASE"/>
    <property type="match status" value="1"/>
</dbReference>
<dbReference type="CDD" id="cd06225">
    <property type="entry name" value="HAMP"/>
    <property type="match status" value="1"/>
</dbReference>
<feature type="domain" description="Histidine kinase" evidence="18">
    <location>
        <begin position="237"/>
        <end position="452"/>
    </location>
</feature>
<evidence type="ECO:0000256" key="15">
    <source>
        <dbReference type="ARBA" id="ARBA00037219"/>
    </source>
</evidence>
<dbReference type="Gene3D" id="3.30.565.10">
    <property type="entry name" value="Histidine kinase-like ATPase, C-terminal domain"/>
    <property type="match status" value="1"/>
</dbReference>
<keyword evidence="10" id="KW-0067">ATP-binding</keyword>
<keyword evidence="6" id="KW-0808">Transferase</keyword>
<dbReference type="PROSITE" id="PS50109">
    <property type="entry name" value="HIS_KIN"/>
    <property type="match status" value="1"/>
</dbReference>
<evidence type="ECO:0000256" key="11">
    <source>
        <dbReference type="ARBA" id="ARBA00022989"/>
    </source>
</evidence>
<evidence type="ECO:0000256" key="10">
    <source>
        <dbReference type="ARBA" id="ARBA00022840"/>
    </source>
</evidence>
<keyword evidence="11 17" id="KW-1133">Transmembrane helix</keyword>
<dbReference type="InterPro" id="IPR003660">
    <property type="entry name" value="HAMP_dom"/>
</dbReference>
<dbReference type="Pfam" id="PF00512">
    <property type="entry name" value="HisKA"/>
    <property type="match status" value="1"/>
</dbReference>
<evidence type="ECO:0000256" key="2">
    <source>
        <dbReference type="ARBA" id="ARBA00004651"/>
    </source>
</evidence>
<dbReference type="eggNOG" id="COG5002">
    <property type="taxonomic scope" value="Bacteria"/>
</dbReference>
<evidence type="ECO:0000256" key="5">
    <source>
        <dbReference type="ARBA" id="ARBA00022553"/>
    </source>
</evidence>
<evidence type="ECO:0000256" key="12">
    <source>
        <dbReference type="ARBA" id="ARBA00023012"/>
    </source>
</evidence>
<comment type="catalytic activity">
    <reaction evidence="1">
        <text>ATP + protein L-histidine = ADP + protein N-phospho-L-histidine.</text>
        <dbReference type="EC" id="2.7.13.3"/>
    </reaction>
</comment>
<accession>W7Z2Y9</accession>
<dbReference type="InterPro" id="IPR003661">
    <property type="entry name" value="HisK_dim/P_dom"/>
</dbReference>
<dbReference type="InterPro" id="IPR036890">
    <property type="entry name" value="HATPase_C_sf"/>
</dbReference>
<dbReference type="SUPFAM" id="SSF47384">
    <property type="entry name" value="Homodimeric domain of signal transducing histidine kinase"/>
    <property type="match status" value="1"/>
</dbReference>
<dbReference type="STRING" id="1236976.JCM16418_2931"/>
<evidence type="ECO:0000256" key="14">
    <source>
        <dbReference type="ARBA" id="ARBA00023136"/>
    </source>
</evidence>
<dbReference type="InterPro" id="IPR005467">
    <property type="entry name" value="His_kinase_dom"/>
</dbReference>
<dbReference type="EMBL" id="BAVZ01000008">
    <property type="protein sequence ID" value="GAF08824.1"/>
    <property type="molecule type" value="Genomic_DNA"/>
</dbReference>
<evidence type="ECO:0000256" key="16">
    <source>
        <dbReference type="ARBA" id="ARBA00040841"/>
    </source>
</evidence>
<dbReference type="AlphaFoldDB" id="W7Z2Y9"/>
<organism evidence="20 21">
    <name type="scientific">Paenibacillus pini JCM 16418</name>
    <dbReference type="NCBI Taxonomy" id="1236976"/>
    <lineage>
        <taxon>Bacteria</taxon>
        <taxon>Bacillati</taxon>
        <taxon>Bacillota</taxon>
        <taxon>Bacilli</taxon>
        <taxon>Bacillales</taxon>
        <taxon>Paenibacillaceae</taxon>
        <taxon>Paenibacillus</taxon>
    </lineage>
</organism>
<dbReference type="SMART" id="SM00304">
    <property type="entry name" value="HAMP"/>
    <property type="match status" value="1"/>
</dbReference>
<feature type="transmembrane region" description="Helical" evidence="17">
    <location>
        <begin position="156"/>
        <end position="180"/>
    </location>
</feature>
<evidence type="ECO:0000256" key="6">
    <source>
        <dbReference type="ARBA" id="ARBA00022679"/>
    </source>
</evidence>
<gene>
    <name evidence="20" type="ORF">JCM16418_2931</name>
</gene>
<dbReference type="InterPro" id="IPR050398">
    <property type="entry name" value="HssS/ArlS-like"/>
</dbReference>
<dbReference type="GO" id="GO:0000155">
    <property type="term" value="F:phosphorelay sensor kinase activity"/>
    <property type="evidence" value="ECO:0007669"/>
    <property type="project" value="InterPro"/>
</dbReference>
<evidence type="ECO:0000256" key="9">
    <source>
        <dbReference type="ARBA" id="ARBA00022777"/>
    </source>
</evidence>
<feature type="domain" description="HAMP" evidence="19">
    <location>
        <begin position="177"/>
        <end position="229"/>
    </location>
</feature>
<name>W7Z2Y9_9BACL</name>
<evidence type="ECO:0000256" key="8">
    <source>
        <dbReference type="ARBA" id="ARBA00022741"/>
    </source>
</evidence>
<protein>
    <recommendedName>
        <fullName evidence="16">Heme sensor protein HssS</fullName>
        <ecNumber evidence="3">2.7.13.3</ecNumber>
    </recommendedName>
</protein>
<dbReference type="SMART" id="SM00387">
    <property type="entry name" value="HATPase_c"/>
    <property type="match status" value="1"/>
</dbReference>
<keyword evidence="13" id="KW-0843">Virulence</keyword>
<evidence type="ECO:0000256" key="4">
    <source>
        <dbReference type="ARBA" id="ARBA00022475"/>
    </source>
</evidence>
<dbReference type="SUPFAM" id="SSF158472">
    <property type="entry name" value="HAMP domain-like"/>
    <property type="match status" value="1"/>
</dbReference>
<sequence>MIRSLYIRVILTFLVSVIGGTVISFFVSTWIFEDKLNENAQINLRNFGQDIVRIYKTLPLREADSYVSGMKQLDSYYIRIYEATGPFQSYGKLNGHKPTTVTMEQLNKVLDGGVVQDTPNGIATVLLGLPLQTEMGTKAMFLETLSPPSTSFVIKWGLIFATCSLIAGSLLILVASVFLVRPIKKLTKATKRIAAGDFNVKLNIKQMSELGTLARSFEEMMHDLQQLEQMRREFVTNVSHEVQSPLTSISGYALALKQVDLADQERSRYLDIIIAEAKRMSKMSDSLLKLSLLESQAQQLGLATLNLDEQIRRVIVALQPQWSARNIHFELDLQTVKVVADHDQLNQVWTNILANGIKFSKDGGVIHVSIKRDSKYVTVRISDTGIGISNEDQKRIFERFFKADRSHSRKYDGSGMGLAIVKQIVSLHQGDIQVESELGQGTSFIVTLPITPPTVNG</sequence>
<dbReference type="PROSITE" id="PS50885">
    <property type="entry name" value="HAMP"/>
    <property type="match status" value="1"/>
</dbReference>
<evidence type="ECO:0000259" key="19">
    <source>
        <dbReference type="PROSITE" id="PS50885"/>
    </source>
</evidence>
<dbReference type="Proteomes" id="UP000019364">
    <property type="component" value="Unassembled WGS sequence"/>
</dbReference>
<dbReference type="PRINTS" id="PR00344">
    <property type="entry name" value="BCTRLSENSOR"/>
</dbReference>
<keyword evidence="8" id="KW-0547">Nucleotide-binding</keyword>
<keyword evidence="5" id="KW-0597">Phosphoprotein</keyword>
<dbReference type="CDD" id="cd16922">
    <property type="entry name" value="HATPase_EvgS-ArcB-TorS-like"/>
    <property type="match status" value="1"/>
</dbReference>
<dbReference type="InterPro" id="IPR003594">
    <property type="entry name" value="HATPase_dom"/>
</dbReference>
<comment type="caution">
    <text evidence="20">The sequence shown here is derived from an EMBL/GenBank/DDBJ whole genome shotgun (WGS) entry which is preliminary data.</text>
</comment>
<keyword evidence="21" id="KW-1185">Reference proteome</keyword>
<dbReference type="FunFam" id="3.30.565.10:FF:000006">
    <property type="entry name" value="Sensor histidine kinase WalK"/>
    <property type="match status" value="1"/>
</dbReference>
<dbReference type="SMART" id="SM00388">
    <property type="entry name" value="HisKA"/>
    <property type="match status" value="1"/>
</dbReference>
<dbReference type="Gene3D" id="6.10.340.10">
    <property type="match status" value="1"/>
</dbReference>
<keyword evidence="12" id="KW-0902">Two-component regulatory system</keyword>